<evidence type="ECO:0000256" key="1">
    <source>
        <dbReference type="SAM" id="MobiDB-lite"/>
    </source>
</evidence>
<proteinExistence type="predicted"/>
<accession>A0AAV0D1S9</accession>
<name>A0AAV0D1S9_9ASTE</name>
<evidence type="ECO:0000313" key="2">
    <source>
        <dbReference type="EMBL" id="CAH9089057.1"/>
    </source>
</evidence>
<dbReference type="Proteomes" id="UP001152523">
    <property type="component" value="Unassembled WGS sequence"/>
</dbReference>
<feature type="region of interest" description="Disordered" evidence="1">
    <location>
        <begin position="186"/>
        <end position="205"/>
    </location>
</feature>
<dbReference type="InterPro" id="IPR038971">
    <property type="entry name" value="SMR11/SMR16"/>
</dbReference>
<sequence length="234" mass="25273">MDAKVDCNLLSNGQNLSQHRALENLDLVHCLTMDKQITDELLKLPAKPTASIIPGTPDSKQGDGEYANGFASSTSCLPRALCLKSSQSDIISSNGHSPRTPKDNVFDPFAPGPDHLLLAPLGKKHGADSRSSVARMLKFEEPSGYRNDSISVDSMPDEVMLETLYIMLLEVILSKHREEVLAGISNPQYDSDGDRTPTGAPAISGITDSCPGAPKKATRKIINIEKGLCKKLEF</sequence>
<dbReference type="PANTHER" id="PTHR36310:SF1">
    <property type="entry name" value="CYCLIN-DEPENDENT PROTEIN KINASE INHIBITOR SMR11"/>
    <property type="match status" value="1"/>
</dbReference>
<evidence type="ECO:0000313" key="3">
    <source>
        <dbReference type="Proteomes" id="UP001152523"/>
    </source>
</evidence>
<comment type="caution">
    <text evidence="2">The sequence shown here is derived from an EMBL/GenBank/DDBJ whole genome shotgun (WGS) entry which is preliminary data.</text>
</comment>
<dbReference type="AlphaFoldDB" id="A0AAV0D1S9"/>
<reference evidence="2" key="1">
    <citation type="submission" date="2022-07" db="EMBL/GenBank/DDBJ databases">
        <authorList>
            <person name="Macas J."/>
            <person name="Novak P."/>
            <person name="Neumann P."/>
        </authorList>
    </citation>
    <scope>NUCLEOTIDE SEQUENCE</scope>
</reference>
<organism evidence="2 3">
    <name type="scientific">Cuscuta epithymum</name>
    <dbReference type="NCBI Taxonomy" id="186058"/>
    <lineage>
        <taxon>Eukaryota</taxon>
        <taxon>Viridiplantae</taxon>
        <taxon>Streptophyta</taxon>
        <taxon>Embryophyta</taxon>
        <taxon>Tracheophyta</taxon>
        <taxon>Spermatophyta</taxon>
        <taxon>Magnoliopsida</taxon>
        <taxon>eudicotyledons</taxon>
        <taxon>Gunneridae</taxon>
        <taxon>Pentapetalae</taxon>
        <taxon>asterids</taxon>
        <taxon>lamiids</taxon>
        <taxon>Solanales</taxon>
        <taxon>Convolvulaceae</taxon>
        <taxon>Cuscuteae</taxon>
        <taxon>Cuscuta</taxon>
        <taxon>Cuscuta subgen. Cuscuta</taxon>
    </lineage>
</organism>
<gene>
    <name evidence="2" type="ORF">CEPIT_LOCUS10751</name>
</gene>
<keyword evidence="3" id="KW-1185">Reference proteome</keyword>
<protein>
    <submittedName>
        <fullName evidence="2">Uncharacterized protein</fullName>
    </submittedName>
</protein>
<dbReference type="PANTHER" id="PTHR36310">
    <property type="entry name" value="CYCLIN-DEPENDENT PROTEIN KINASE INHIBITOR SMR11"/>
    <property type="match status" value="1"/>
</dbReference>
<dbReference type="EMBL" id="CAMAPF010000060">
    <property type="protein sequence ID" value="CAH9089057.1"/>
    <property type="molecule type" value="Genomic_DNA"/>
</dbReference>